<comment type="caution">
    <text evidence="3">The sequence shown here is derived from an EMBL/GenBank/DDBJ whole genome shotgun (WGS) entry which is preliminary data.</text>
</comment>
<evidence type="ECO:0000256" key="1">
    <source>
        <dbReference type="ARBA" id="ARBA00023002"/>
    </source>
</evidence>
<accession>A0A8S1BDM7</accession>
<dbReference type="EMBL" id="CADEBC010000592">
    <property type="protein sequence ID" value="CAB3257769.1"/>
    <property type="molecule type" value="Genomic_DNA"/>
</dbReference>
<dbReference type="InterPro" id="IPR002347">
    <property type="entry name" value="SDR_fam"/>
</dbReference>
<organism evidence="3 4">
    <name type="scientific">Arctia plantaginis</name>
    <name type="common">Wood tiger moth</name>
    <name type="synonym">Phalaena plantaginis</name>
    <dbReference type="NCBI Taxonomy" id="874455"/>
    <lineage>
        <taxon>Eukaryota</taxon>
        <taxon>Metazoa</taxon>
        <taxon>Ecdysozoa</taxon>
        <taxon>Arthropoda</taxon>
        <taxon>Hexapoda</taxon>
        <taxon>Insecta</taxon>
        <taxon>Pterygota</taxon>
        <taxon>Neoptera</taxon>
        <taxon>Endopterygota</taxon>
        <taxon>Lepidoptera</taxon>
        <taxon>Glossata</taxon>
        <taxon>Ditrysia</taxon>
        <taxon>Noctuoidea</taxon>
        <taxon>Erebidae</taxon>
        <taxon>Arctiinae</taxon>
        <taxon>Arctia</taxon>
    </lineage>
</organism>
<reference evidence="3 4" key="1">
    <citation type="submission" date="2020-04" db="EMBL/GenBank/DDBJ databases">
        <authorList>
            <person name="Wallbank WR R."/>
            <person name="Pardo Diaz C."/>
            <person name="Kozak K."/>
            <person name="Martin S."/>
            <person name="Jiggins C."/>
            <person name="Moest M."/>
            <person name="Warren A I."/>
            <person name="Byers J.R.P. K."/>
            <person name="Montejo-Kovacevich G."/>
            <person name="Yen C E."/>
        </authorList>
    </citation>
    <scope>NUCLEOTIDE SEQUENCE [LARGE SCALE GENOMIC DNA]</scope>
</reference>
<keyword evidence="2" id="KW-0812">Transmembrane</keyword>
<name>A0A8S1BDM7_ARCPL</name>
<dbReference type="Proteomes" id="UP000494106">
    <property type="component" value="Unassembled WGS sequence"/>
</dbReference>
<dbReference type="PANTHER" id="PTHR43157:SF31">
    <property type="entry name" value="PHOSPHATIDYLINOSITOL-GLYCAN BIOSYNTHESIS CLASS F PROTEIN"/>
    <property type="match status" value="1"/>
</dbReference>
<evidence type="ECO:0000256" key="2">
    <source>
        <dbReference type="SAM" id="Phobius"/>
    </source>
</evidence>
<feature type="transmembrane region" description="Helical" evidence="2">
    <location>
        <begin position="6"/>
        <end position="24"/>
    </location>
</feature>
<proteinExistence type="predicted"/>
<dbReference type="OrthoDB" id="191139at2759"/>
<evidence type="ECO:0000313" key="3">
    <source>
        <dbReference type="EMBL" id="CAB3257769.1"/>
    </source>
</evidence>
<keyword evidence="1" id="KW-0560">Oxidoreductase</keyword>
<dbReference type="Gene3D" id="3.40.50.720">
    <property type="entry name" value="NAD(P)-binding Rossmann-like Domain"/>
    <property type="match status" value="1"/>
</dbReference>
<keyword evidence="2" id="KW-1133">Transmembrane helix</keyword>
<sequence>MLFIGTLLVINIIVAIIISIYCKLTTGICKCSRHLVGKTVIITGGNSGIGLEIAKDLASRGARVILAYNAKKEGTAVRDLLIECTGNDNVCCRELDLASLASVKEFSDGIINTEKRIDILINNAEIFEGENIKTKDGLSLYMQVNYFGHFLLTSLLLPLLKSSSPCRIINISSEEHRRGKFELDNIIENATNDAYNLRKEYQKAKICNILMTLELARRLEGTGITSNCLNPGIIFTAIEGETTLLVRYLQKIVQQFLKTPWEGAQTTIFLAVSPEVEFVSGKYYSDCREKIPARCARDKDVARKLWEISEELVGLKKIKNDSSDY</sequence>
<dbReference type="AlphaFoldDB" id="A0A8S1BDM7"/>
<dbReference type="InterPro" id="IPR036291">
    <property type="entry name" value="NAD(P)-bd_dom_sf"/>
</dbReference>
<keyword evidence="2" id="KW-0472">Membrane</keyword>
<dbReference type="Pfam" id="PF00106">
    <property type="entry name" value="adh_short"/>
    <property type="match status" value="1"/>
</dbReference>
<protein>
    <submittedName>
        <fullName evidence="3">Uncharacterized protein</fullName>
    </submittedName>
</protein>
<keyword evidence="4" id="KW-1185">Reference proteome</keyword>
<dbReference type="PANTHER" id="PTHR43157">
    <property type="entry name" value="PHOSPHATIDYLINOSITOL-GLYCAN BIOSYNTHESIS CLASS F PROTEIN-RELATED"/>
    <property type="match status" value="1"/>
</dbReference>
<evidence type="ECO:0000313" key="4">
    <source>
        <dbReference type="Proteomes" id="UP000494106"/>
    </source>
</evidence>
<dbReference type="PRINTS" id="PR00081">
    <property type="entry name" value="GDHRDH"/>
</dbReference>
<gene>
    <name evidence="3" type="ORF">APLA_LOCUS16154</name>
</gene>
<dbReference type="SUPFAM" id="SSF51735">
    <property type="entry name" value="NAD(P)-binding Rossmann-fold domains"/>
    <property type="match status" value="1"/>
</dbReference>
<dbReference type="GO" id="GO:0016491">
    <property type="term" value="F:oxidoreductase activity"/>
    <property type="evidence" value="ECO:0007669"/>
    <property type="project" value="UniProtKB-KW"/>
</dbReference>